<dbReference type="InterPro" id="IPR001647">
    <property type="entry name" value="HTH_TetR"/>
</dbReference>
<dbReference type="GO" id="GO:0003700">
    <property type="term" value="F:DNA-binding transcription factor activity"/>
    <property type="evidence" value="ECO:0007669"/>
    <property type="project" value="TreeGrafter"/>
</dbReference>
<accession>A0A941AY79</accession>
<dbReference type="Pfam" id="PF21597">
    <property type="entry name" value="TetR_C_43"/>
    <property type="match status" value="1"/>
</dbReference>
<dbReference type="PROSITE" id="PS50977">
    <property type="entry name" value="HTH_TETR_2"/>
    <property type="match status" value="1"/>
</dbReference>
<feature type="DNA-binding region" description="H-T-H motif" evidence="4">
    <location>
        <begin position="48"/>
        <end position="67"/>
    </location>
</feature>
<gene>
    <name evidence="7" type="ORF">J5Y05_11375</name>
</gene>
<dbReference type="PANTHER" id="PTHR30055">
    <property type="entry name" value="HTH-TYPE TRANSCRIPTIONAL REGULATOR RUTR"/>
    <property type="match status" value="1"/>
</dbReference>
<comment type="caution">
    <text evidence="7">The sequence shown here is derived from an EMBL/GenBank/DDBJ whole genome shotgun (WGS) entry which is preliminary data.</text>
</comment>
<evidence type="ECO:0000259" key="6">
    <source>
        <dbReference type="PROSITE" id="PS50977"/>
    </source>
</evidence>
<keyword evidence="2 4" id="KW-0238">DNA-binding</keyword>
<dbReference type="Gene3D" id="1.10.357.10">
    <property type="entry name" value="Tetracycline Repressor, domain 2"/>
    <property type="match status" value="1"/>
</dbReference>
<keyword evidence="3" id="KW-0804">Transcription</keyword>
<evidence type="ECO:0000256" key="4">
    <source>
        <dbReference type="PROSITE-ProRule" id="PRU00335"/>
    </source>
</evidence>
<dbReference type="Proteomes" id="UP000677875">
    <property type="component" value="Unassembled WGS sequence"/>
</dbReference>
<dbReference type="AlphaFoldDB" id="A0A941AY79"/>
<feature type="domain" description="HTH tetR-type" evidence="6">
    <location>
        <begin position="26"/>
        <end position="85"/>
    </location>
</feature>
<dbReference type="PANTHER" id="PTHR30055:SF234">
    <property type="entry name" value="HTH-TYPE TRANSCRIPTIONAL REGULATOR BETI"/>
    <property type="match status" value="1"/>
</dbReference>
<keyword evidence="1" id="KW-0805">Transcription regulation</keyword>
<evidence type="ECO:0000256" key="2">
    <source>
        <dbReference type="ARBA" id="ARBA00023125"/>
    </source>
</evidence>
<dbReference type="InterPro" id="IPR036271">
    <property type="entry name" value="Tet_transcr_reg_TetR-rel_C_sf"/>
</dbReference>
<evidence type="ECO:0000256" key="3">
    <source>
        <dbReference type="ARBA" id="ARBA00023163"/>
    </source>
</evidence>
<dbReference type="PRINTS" id="PR00455">
    <property type="entry name" value="HTHTETR"/>
</dbReference>
<evidence type="ECO:0000313" key="7">
    <source>
        <dbReference type="EMBL" id="MBQ0827109.1"/>
    </source>
</evidence>
<protein>
    <submittedName>
        <fullName evidence="7">TetR/AcrR family transcriptional regulator</fullName>
    </submittedName>
</protein>
<reference evidence="7" key="1">
    <citation type="submission" date="2021-04" db="EMBL/GenBank/DDBJ databases">
        <title>Genome seq and assembly of Streptomyces sp. RG38.</title>
        <authorList>
            <person name="Chhetri G."/>
        </authorList>
    </citation>
    <scope>NUCLEOTIDE SEQUENCE</scope>
    <source>
        <strain evidence="7">RG38</strain>
    </source>
</reference>
<dbReference type="InterPro" id="IPR049445">
    <property type="entry name" value="TetR_SbtR-like_C"/>
</dbReference>
<dbReference type="GO" id="GO:0000976">
    <property type="term" value="F:transcription cis-regulatory region binding"/>
    <property type="evidence" value="ECO:0007669"/>
    <property type="project" value="TreeGrafter"/>
</dbReference>
<evidence type="ECO:0000256" key="5">
    <source>
        <dbReference type="SAM" id="MobiDB-lite"/>
    </source>
</evidence>
<dbReference type="SUPFAM" id="SSF46689">
    <property type="entry name" value="Homeodomain-like"/>
    <property type="match status" value="1"/>
</dbReference>
<dbReference type="SUPFAM" id="SSF48498">
    <property type="entry name" value="Tetracyclin repressor-like, C-terminal domain"/>
    <property type="match status" value="1"/>
</dbReference>
<proteinExistence type="predicted"/>
<dbReference type="InterPro" id="IPR050109">
    <property type="entry name" value="HTH-type_TetR-like_transc_reg"/>
</dbReference>
<organism evidence="7 8">
    <name type="scientific">Streptomyces tagetis</name>
    <dbReference type="NCBI Taxonomy" id="2820809"/>
    <lineage>
        <taxon>Bacteria</taxon>
        <taxon>Bacillati</taxon>
        <taxon>Actinomycetota</taxon>
        <taxon>Actinomycetes</taxon>
        <taxon>Kitasatosporales</taxon>
        <taxon>Streptomycetaceae</taxon>
        <taxon>Streptomyces</taxon>
    </lineage>
</organism>
<feature type="region of interest" description="Disordered" evidence="5">
    <location>
        <begin position="1"/>
        <end position="26"/>
    </location>
</feature>
<sequence length="227" mass="24031">MPGHPSHNRDARPVADAPSALRSDARENRERVLKAARAAFAEQGLDVPLTAVARRAGVGVATLYRRFPTREALVTAAFADQLAECAAVLDAALADPDPWRGLCALVETVGSLQAADRGFTAAFLARFPDALDHHRERARAERGLTLLVRRAQEAGALRADFDPSDLVLLLLATDGVTARTGPAAAAASRRLSAYLLQAFRAGPHAPLPPPAPLDLRQLHVPTAAPGT</sequence>
<dbReference type="RefSeq" id="WP_210871125.1">
    <property type="nucleotide sequence ID" value="NZ_JAGPNL010000002.1"/>
</dbReference>
<dbReference type="EMBL" id="JAGPNL010000002">
    <property type="protein sequence ID" value="MBQ0827109.1"/>
    <property type="molecule type" value="Genomic_DNA"/>
</dbReference>
<dbReference type="InterPro" id="IPR009057">
    <property type="entry name" value="Homeodomain-like_sf"/>
</dbReference>
<name>A0A941AY79_9ACTN</name>
<evidence type="ECO:0000256" key="1">
    <source>
        <dbReference type="ARBA" id="ARBA00023015"/>
    </source>
</evidence>
<dbReference type="Pfam" id="PF00440">
    <property type="entry name" value="TetR_N"/>
    <property type="match status" value="1"/>
</dbReference>
<keyword evidence="8" id="KW-1185">Reference proteome</keyword>
<evidence type="ECO:0000313" key="8">
    <source>
        <dbReference type="Proteomes" id="UP000677875"/>
    </source>
</evidence>